<dbReference type="InterPro" id="IPR038720">
    <property type="entry name" value="YprB_RNase_H-like_dom"/>
</dbReference>
<dbReference type="Proteomes" id="UP001597493">
    <property type="component" value="Unassembled WGS sequence"/>
</dbReference>
<reference evidence="4" key="1">
    <citation type="journal article" date="2019" name="Int. J. Syst. Evol. Microbiol.">
        <title>The Global Catalogue of Microorganisms (GCM) 10K type strain sequencing project: providing services to taxonomists for standard genome sequencing and annotation.</title>
        <authorList>
            <consortium name="The Broad Institute Genomics Platform"/>
            <consortium name="The Broad Institute Genome Sequencing Center for Infectious Disease"/>
            <person name="Wu L."/>
            <person name="Ma J."/>
        </authorList>
    </citation>
    <scope>NUCLEOTIDE SEQUENCE [LARGE SCALE GENOMIC DNA]</scope>
    <source>
        <strain evidence="4">TISTR 1827</strain>
    </source>
</reference>
<dbReference type="InterPro" id="IPR011990">
    <property type="entry name" value="TPR-like_helical_dom_sf"/>
</dbReference>
<dbReference type="InterPro" id="IPR012337">
    <property type="entry name" value="RNaseH-like_sf"/>
</dbReference>
<evidence type="ECO:0000313" key="3">
    <source>
        <dbReference type="EMBL" id="MFD2659694.1"/>
    </source>
</evidence>
<keyword evidence="4" id="KW-1185">Reference proteome</keyword>
<dbReference type="InterPro" id="IPR036397">
    <property type="entry name" value="RNaseH_sf"/>
</dbReference>
<proteinExistence type="predicted"/>
<dbReference type="Gene3D" id="3.30.420.10">
    <property type="entry name" value="Ribonuclease H-like superfamily/Ribonuclease H"/>
    <property type="match status" value="1"/>
</dbReference>
<evidence type="ECO:0000259" key="2">
    <source>
        <dbReference type="Pfam" id="PF13482"/>
    </source>
</evidence>
<gene>
    <name evidence="3" type="ORF">ACFSW5_05365</name>
</gene>
<organism evidence="3 4">
    <name type="scientific">Paenibacillus thailandensis</name>
    <dbReference type="NCBI Taxonomy" id="393250"/>
    <lineage>
        <taxon>Bacteria</taxon>
        <taxon>Bacillati</taxon>
        <taxon>Bacillota</taxon>
        <taxon>Bacilli</taxon>
        <taxon>Bacillales</taxon>
        <taxon>Paenibacillaceae</taxon>
        <taxon>Paenibacillus</taxon>
    </lineage>
</organism>
<dbReference type="Gene3D" id="1.25.40.10">
    <property type="entry name" value="Tetratricopeptide repeat domain"/>
    <property type="match status" value="1"/>
</dbReference>
<dbReference type="SUPFAM" id="SSF48452">
    <property type="entry name" value="TPR-like"/>
    <property type="match status" value="1"/>
</dbReference>
<sequence>MSGLRERMGRLRGSGGGNADRGTTDAGGQAMPDPSALGDGKSDVPGAGTGPGTDEARKVRQAAEQSLGPEWERLGVKLVRSEAGEFLLRRIVYPPSFRHGTHRLAELSETAGHLAAFHPGETVEAEQILFLDLETTGLGVGTGNVPFMVGIAYWRQDGFTVEQALIRHPAEEYAMLFYLRELFESFRYLATYNGRTFDWPVVQNRLILNGYRNRMWEPLHLDFLHPARSIWRNTLPSCKLSRVEEERLGIVREDDVPGSLAPQLYFQFLADGNPLTVEGVFRHNETDMLSLACLAVRFGYLLAGDGGSGLPLPEEGEELVRTGLWLERMGRAENAEAMFAAAERSGRIDSGALLLLAARDKKAGNWQRAVLLWQKAIHCESRLGTTFYEAYTELAMYYEHKAKNIELALHYTKEALELALSHPLAGKRNPKRRAELDALRKRLDRLHRKNGKLAPGADGKGAGAALQGGA</sequence>
<protein>
    <submittedName>
        <fullName evidence="3">Ribonuclease H-like domain-containing protein</fullName>
    </submittedName>
</protein>
<dbReference type="PANTHER" id="PTHR38462">
    <property type="entry name" value="EXONUCLEASE-LIKE PROTEIN"/>
    <property type="match status" value="1"/>
</dbReference>
<dbReference type="RefSeq" id="WP_379270383.1">
    <property type="nucleotide sequence ID" value="NZ_JBHUGT010000023.1"/>
</dbReference>
<feature type="compositionally biased region" description="Gly residues" evidence="1">
    <location>
        <begin position="458"/>
        <end position="470"/>
    </location>
</feature>
<dbReference type="Pfam" id="PF13482">
    <property type="entry name" value="RNase_H_2"/>
    <property type="match status" value="1"/>
</dbReference>
<evidence type="ECO:0000256" key="1">
    <source>
        <dbReference type="SAM" id="MobiDB-lite"/>
    </source>
</evidence>
<feature type="region of interest" description="Disordered" evidence="1">
    <location>
        <begin position="449"/>
        <end position="470"/>
    </location>
</feature>
<dbReference type="EMBL" id="JBHUMY010000006">
    <property type="protein sequence ID" value="MFD2659694.1"/>
    <property type="molecule type" value="Genomic_DNA"/>
</dbReference>
<accession>A0ABW5QTG3</accession>
<evidence type="ECO:0000313" key="4">
    <source>
        <dbReference type="Proteomes" id="UP001597493"/>
    </source>
</evidence>
<comment type="caution">
    <text evidence="3">The sequence shown here is derived from an EMBL/GenBank/DDBJ whole genome shotgun (WGS) entry which is preliminary data.</text>
</comment>
<feature type="region of interest" description="Disordered" evidence="1">
    <location>
        <begin position="1"/>
        <end position="65"/>
    </location>
</feature>
<dbReference type="PANTHER" id="PTHR38462:SF1">
    <property type="entry name" value="YPRB RIBONUCLEASE H-LIKE DOMAIN-CONTAINING PROTEIN"/>
    <property type="match status" value="1"/>
</dbReference>
<dbReference type="SUPFAM" id="SSF53098">
    <property type="entry name" value="Ribonuclease H-like"/>
    <property type="match status" value="1"/>
</dbReference>
<feature type="domain" description="YprB ribonuclease H-like" evidence="2">
    <location>
        <begin position="129"/>
        <end position="296"/>
    </location>
</feature>
<name>A0ABW5QTG3_9BACL</name>